<dbReference type="Pfam" id="PF13439">
    <property type="entry name" value="Glyco_transf_4"/>
    <property type="match status" value="1"/>
</dbReference>
<proteinExistence type="predicted"/>
<evidence type="ECO:0000313" key="4">
    <source>
        <dbReference type="Proteomes" id="UP000094626"/>
    </source>
</evidence>
<reference evidence="4" key="1">
    <citation type="journal article" date="2017" name="J. Biotechnol.">
        <title>Complete genome sequence of Novosphingobium resinovorum SA1, a versatile xenobiotic-degrading bacterium capable of utilizing sulfanilic acid.</title>
        <authorList>
            <person name="Hegedus B."/>
            <person name="Kos P.B."/>
            <person name="Balint B."/>
            <person name="Maroti G."/>
            <person name="Gan H.M."/>
            <person name="Perei K."/>
            <person name="Rakhely G."/>
        </authorList>
    </citation>
    <scope>NUCLEOTIDE SEQUENCE [LARGE SCALE GENOMIC DNA]</scope>
    <source>
        <strain evidence="4">SA1</strain>
    </source>
</reference>
<dbReference type="GO" id="GO:0016757">
    <property type="term" value="F:glycosyltransferase activity"/>
    <property type="evidence" value="ECO:0007669"/>
    <property type="project" value="TreeGrafter"/>
</dbReference>
<evidence type="ECO:0000259" key="2">
    <source>
        <dbReference type="Pfam" id="PF13439"/>
    </source>
</evidence>
<dbReference type="Proteomes" id="UP000094626">
    <property type="component" value="Plasmid pSA1"/>
</dbReference>
<dbReference type="SUPFAM" id="SSF53756">
    <property type="entry name" value="UDP-Glycosyltransferase/glycogen phosphorylase"/>
    <property type="match status" value="1"/>
</dbReference>
<dbReference type="GO" id="GO:0009103">
    <property type="term" value="P:lipopolysaccharide biosynthetic process"/>
    <property type="evidence" value="ECO:0007669"/>
    <property type="project" value="TreeGrafter"/>
</dbReference>
<accession>A0A1D8AA53</accession>
<protein>
    <submittedName>
        <fullName evidence="3">Glycosyl transferase</fullName>
    </submittedName>
</protein>
<dbReference type="CDD" id="cd03809">
    <property type="entry name" value="GT4_MtfB-like"/>
    <property type="match status" value="1"/>
</dbReference>
<name>A0A1D8AA53_9SPHN</name>
<feature type="domain" description="Glycosyltransferase subfamily 4-like N-terminal" evidence="2">
    <location>
        <begin position="119"/>
        <end position="198"/>
    </location>
</feature>
<dbReference type="PANTHER" id="PTHR46401:SF2">
    <property type="entry name" value="GLYCOSYLTRANSFERASE WBBK-RELATED"/>
    <property type="match status" value="1"/>
</dbReference>
<dbReference type="OrthoDB" id="9801609at2"/>
<evidence type="ECO:0000313" key="3">
    <source>
        <dbReference type="EMBL" id="AOR78994.1"/>
    </source>
</evidence>
<dbReference type="EMBL" id="CP017076">
    <property type="protein sequence ID" value="AOR78994.1"/>
    <property type="molecule type" value="Genomic_DNA"/>
</dbReference>
<dbReference type="AlphaFoldDB" id="A0A1D8AA53"/>
<dbReference type="Gene3D" id="3.40.50.2000">
    <property type="entry name" value="Glycogen Phosphorylase B"/>
    <property type="match status" value="2"/>
</dbReference>
<geneLocation type="plasmid" evidence="3 4">
    <name>pSA1</name>
</geneLocation>
<evidence type="ECO:0000256" key="1">
    <source>
        <dbReference type="ARBA" id="ARBA00022679"/>
    </source>
</evidence>
<dbReference type="Pfam" id="PF13692">
    <property type="entry name" value="Glyco_trans_1_4"/>
    <property type="match status" value="1"/>
</dbReference>
<dbReference type="PANTHER" id="PTHR46401">
    <property type="entry name" value="GLYCOSYLTRANSFERASE WBBK-RELATED"/>
    <property type="match status" value="1"/>
</dbReference>
<organism evidence="3 4">
    <name type="scientific">Novosphingobium resinovorum</name>
    <dbReference type="NCBI Taxonomy" id="158500"/>
    <lineage>
        <taxon>Bacteria</taxon>
        <taxon>Pseudomonadati</taxon>
        <taxon>Pseudomonadota</taxon>
        <taxon>Alphaproteobacteria</taxon>
        <taxon>Sphingomonadales</taxon>
        <taxon>Sphingomonadaceae</taxon>
        <taxon>Novosphingobium</taxon>
    </lineage>
</organism>
<dbReference type="InterPro" id="IPR028098">
    <property type="entry name" value="Glyco_trans_4-like_N"/>
</dbReference>
<keyword evidence="4" id="KW-1185">Reference proteome</keyword>
<gene>
    <name evidence="3" type="ORF">BES08_19030</name>
</gene>
<keyword evidence="1 3" id="KW-0808">Transferase</keyword>
<dbReference type="KEGG" id="nre:BES08_19030"/>
<sequence>MASQALIDANPGIGVSHAPRSRGAAPARRLFINGRFLVQQATGVQRAAREITVALDRMLGSGGIVADVTLLVPPGPWVQPLSLDHIRVETVGRHTGVQWEQLDLPRHARSGTLLCLGNSAPALALIGREADVVVMIHDVSFLDHPHAYKLTYRVGHRLILPLLMRGARAIVTVSETERERLARLAPAAAPRISVAPNGGWSADVVPSSGQGKVMPPPGYGLYVGSLSHRKNFARTLEAAIRLAREDGLHFVFVGSSGRVLRRPRCEVPADVAGQIHFVGQVNDAASLALIYRDARFLLFPSLYEACPLPPVEAAHFGCPVVVSNIPSMWERCGRGMTYCDPLSVDSMLRAVRSVLPDSAWRDRAIAAGHMMAQRRCWQDQAALICVAALGANCLADRALGGGATVAAAEFQGSVAVSV</sequence>
<keyword evidence="3" id="KW-0614">Plasmid</keyword>